<dbReference type="SUPFAM" id="SSF53756">
    <property type="entry name" value="UDP-Glycosyltransferase/glycogen phosphorylase"/>
    <property type="match status" value="1"/>
</dbReference>
<dbReference type="EMBL" id="JADJNC010000004">
    <property type="protein sequence ID" value="MBK7422023.1"/>
    <property type="molecule type" value="Genomic_DNA"/>
</dbReference>
<dbReference type="InterPro" id="IPR001296">
    <property type="entry name" value="Glyco_trans_1"/>
</dbReference>
<proteinExistence type="predicted"/>
<keyword evidence="1" id="KW-0808">Transferase</keyword>
<organism evidence="3 4">
    <name type="scientific">Candidatus Propionivibrio dominans</name>
    <dbReference type="NCBI Taxonomy" id="2954373"/>
    <lineage>
        <taxon>Bacteria</taxon>
        <taxon>Pseudomonadati</taxon>
        <taxon>Pseudomonadota</taxon>
        <taxon>Betaproteobacteria</taxon>
        <taxon>Rhodocyclales</taxon>
        <taxon>Rhodocyclaceae</taxon>
        <taxon>Propionivibrio</taxon>
    </lineage>
</organism>
<dbReference type="AlphaFoldDB" id="A0A9D7FA17"/>
<comment type="caution">
    <text evidence="3">The sequence shown here is derived from an EMBL/GenBank/DDBJ whole genome shotgun (WGS) entry which is preliminary data.</text>
</comment>
<dbReference type="PANTHER" id="PTHR46401">
    <property type="entry name" value="GLYCOSYLTRANSFERASE WBBK-RELATED"/>
    <property type="match status" value="1"/>
</dbReference>
<dbReference type="GO" id="GO:0016757">
    <property type="term" value="F:glycosyltransferase activity"/>
    <property type="evidence" value="ECO:0007669"/>
    <property type="project" value="InterPro"/>
</dbReference>
<evidence type="ECO:0000313" key="3">
    <source>
        <dbReference type="EMBL" id="MBK7422023.1"/>
    </source>
</evidence>
<dbReference type="Proteomes" id="UP000886602">
    <property type="component" value="Unassembled WGS sequence"/>
</dbReference>
<evidence type="ECO:0000259" key="2">
    <source>
        <dbReference type="Pfam" id="PF00534"/>
    </source>
</evidence>
<dbReference type="GO" id="GO:0009103">
    <property type="term" value="P:lipopolysaccharide biosynthetic process"/>
    <property type="evidence" value="ECO:0007669"/>
    <property type="project" value="TreeGrafter"/>
</dbReference>
<protein>
    <submittedName>
        <fullName evidence="3">Glycosyltransferase</fullName>
    </submittedName>
</protein>
<dbReference type="Gene3D" id="3.40.50.2000">
    <property type="entry name" value="Glycogen Phosphorylase B"/>
    <property type="match status" value="1"/>
</dbReference>
<sequence length="199" mass="21918">MAVAARKCLGLDVDIVEQAFVPLDHMDLLVKNSIPAAKRTDFLYVSSGEAHKNHANLLEAWRLLAEAGLKPTLTLTVSPDAYPFLASEIARYVRQFGLNIVNDGHVPKDHIHSLYLSSTALIFTSFLESFGLPLIEASQLGLPIIAPELDYVRDVIQPAETFDPSSPLSISRAVRRFLRQSEPAARIGTAEQFLAVVLR</sequence>
<dbReference type="PANTHER" id="PTHR46401:SF2">
    <property type="entry name" value="GLYCOSYLTRANSFERASE WBBK-RELATED"/>
    <property type="match status" value="1"/>
</dbReference>
<feature type="domain" description="Glycosyl transferase family 1" evidence="2">
    <location>
        <begin position="37"/>
        <end position="189"/>
    </location>
</feature>
<evidence type="ECO:0000313" key="4">
    <source>
        <dbReference type="Proteomes" id="UP000886602"/>
    </source>
</evidence>
<evidence type="ECO:0000256" key="1">
    <source>
        <dbReference type="ARBA" id="ARBA00022679"/>
    </source>
</evidence>
<dbReference type="Pfam" id="PF00534">
    <property type="entry name" value="Glycos_transf_1"/>
    <property type="match status" value="1"/>
</dbReference>
<accession>A0A9D7FA17</accession>
<reference evidence="3" key="1">
    <citation type="submission" date="2020-10" db="EMBL/GenBank/DDBJ databases">
        <title>Connecting structure to function with the recovery of over 1000 high-quality activated sludge metagenome-assembled genomes encoding full-length rRNA genes using long-read sequencing.</title>
        <authorList>
            <person name="Singleton C.M."/>
            <person name="Petriglieri F."/>
            <person name="Kristensen J.M."/>
            <person name="Kirkegaard R.H."/>
            <person name="Michaelsen T.Y."/>
            <person name="Andersen M.H."/>
            <person name="Karst S.M."/>
            <person name="Dueholm M.S."/>
            <person name="Nielsen P.H."/>
            <person name="Albertsen M."/>
        </authorList>
    </citation>
    <scope>NUCLEOTIDE SEQUENCE</scope>
    <source>
        <strain evidence="3">EsbW_18-Q3-R4-48_MAXAC.044</strain>
    </source>
</reference>
<name>A0A9D7FA17_9RHOO</name>
<gene>
    <name evidence="3" type="ORF">IPJ48_02385</name>
</gene>